<dbReference type="PANTHER" id="PTHR42711">
    <property type="entry name" value="ABC TRANSPORTER ATP-BINDING PROTEIN"/>
    <property type="match status" value="1"/>
</dbReference>
<sequence>MSVIKVQNLCKTFKVKTKEAGLKGSVKSIFTPSFREIHAVNNISFEVEEGEILAFIGLNGAGKSTTIKMMTGILHPTSGSIEVLGMDPANQRKRLSYKIGTVFGQKSQLWFHLPPLDSFNLLGSIYELDKEKLKSRIELLKEVFEIGDLMDIPVRKLSLGQRIRCEIAASILHEPEIIFLDEPTIGLDVVVKQKIRELILKLNKEENTTIFLTSHDAGDIEQLCKRAIIINHGEVVLNETIKRLKYDYLNKKVIHIKYNEAVEIGNHDLDILKNRGDAIKVQVDTSKQDIEEVLSSLIKCGKVEDIIISEPPLEEIISFIYKQNKGGDRDEGAQ</sequence>
<dbReference type="SUPFAM" id="SSF52540">
    <property type="entry name" value="P-loop containing nucleoside triphosphate hydrolases"/>
    <property type="match status" value="1"/>
</dbReference>
<evidence type="ECO:0000259" key="4">
    <source>
        <dbReference type="PROSITE" id="PS50893"/>
    </source>
</evidence>
<dbReference type="GO" id="GO:0005524">
    <property type="term" value="F:ATP binding"/>
    <property type="evidence" value="ECO:0007669"/>
    <property type="project" value="UniProtKB-KW"/>
</dbReference>
<evidence type="ECO:0000256" key="3">
    <source>
        <dbReference type="ARBA" id="ARBA00022840"/>
    </source>
</evidence>
<dbReference type="InterPro" id="IPR027417">
    <property type="entry name" value="P-loop_NTPase"/>
</dbReference>
<dbReference type="PROSITE" id="PS50893">
    <property type="entry name" value="ABC_TRANSPORTER_2"/>
    <property type="match status" value="1"/>
</dbReference>
<keyword evidence="6" id="KW-1185">Reference proteome</keyword>
<dbReference type="InterPro" id="IPR003593">
    <property type="entry name" value="AAA+_ATPase"/>
</dbReference>
<dbReference type="SMART" id="SM00382">
    <property type="entry name" value="AAA"/>
    <property type="match status" value="1"/>
</dbReference>
<dbReference type="RefSeq" id="WP_255228722.1">
    <property type="nucleotide sequence ID" value="NZ_JAJEKE010000019.1"/>
</dbReference>
<organism evidence="5 6">
    <name type="scientific">Lutispora saccharofermentans</name>
    <dbReference type="NCBI Taxonomy" id="3024236"/>
    <lineage>
        <taxon>Bacteria</taxon>
        <taxon>Bacillati</taxon>
        <taxon>Bacillota</taxon>
        <taxon>Clostridia</taxon>
        <taxon>Lutisporales</taxon>
        <taxon>Lutisporaceae</taxon>
        <taxon>Lutispora</taxon>
    </lineage>
</organism>
<protein>
    <submittedName>
        <fullName evidence="5">ATP-binding cassette domain-containing protein</fullName>
    </submittedName>
</protein>
<evidence type="ECO:0000313" key="6">
    <source>
        <dbReference type="Proteomes" id="UP001651880"/>
    </source>
</evidence>
<reference evidence="5 6" key="1">
    <citation type="submission" date="2021-10" db="EMBL/GenBank/DDBJ databases">
        <title>Lutispora strain m25 sp. nov., a thermophilic, non-spore-forming bacterium isolated from a lab-scale methanogenic bioreactor digesting anaerobic sludge.</title>
        <authorList>
            <person name="El Houari A."/>
            <person name="Mcdonald J."/>
        </authorList>
    </citation>
    <scope>NUCLEOTIDE SEQUENCE [LARGE SCALE GENOMIC DNA]</scope>
    <source>
        <strain evidence="6">m25</strain>
    </source>
</reference>
<evidence type="ECO:0000256" key="2">
    <source>
        <dbReference type="ARBA" id="ARBA00022741"/>
    </source>
</evidence>
<comment type="caution">
    <text evidence="5">The sequence shown here is derived from an EMBL/GenBank/DDBJ whole genome shotgun (WGS) entry which is preliminary data.</text>
</comment>
<dbReference type="Proteomes" id="UP001651880">
    <property type="component" value="Unassembled WGS sequence"/>
</dbReference>
<evidence type="ECO:0000256" key="1">
    <source>
        <dbReference type="ARBA" id="ARBA00022448"/>
    </source>
</evidence>
<keyword evidence="1" id="KW-0813">Transport</keyword>
<accession>A0ABT1NIV2</accession>
<dbReference type="EMBL" id="JAJEKE010000019">
    <property type="protein sequence ID" value="MCQ1531197.1"/>
    <property type="molecule type" value="Genomic_DNA"/>
</dbReference>
<keyword evidence="2" id="KW-0547">Nucleotide-binding</keyword>
<dbReference type="InterPro" id="IPR003439">
    <property type="entry name" value="ABC_transporter-like_ATP-bd"/>
</dbReference>
<gene>
    <name evidence="5" type="ORF">LJD61_16855</name>
</gene>
<dbReference type="InterPro" id="IPR050763">
    <property type="entry name" value="ABC_transporter_ATP-binding"/>
</dbReference>
<dbReference type="Gene3D" id="3.40.50.300">
    <property type="entry name" value="P-loop containing nucleotide triphosphate hydrolases"/>
    <property type="match status" value="1"/>
</dbReference>
<dbReference type="PANTHER" id="PTHR42711:SF1">
    <property type="entry name" value="ABC-TRANSPORT PROTEIN, ATP-BINDING COMPONENT"/>
    <property type="match status" value="1"/>
</dbReference>
<keyword evidence="3 5" id="KW-0067">ATP-binding</keyword>
<feature type="domain" description="ABC transporter" evidence="4">
    <location>
        <begin position="4"/>
        <end position="257"/>
    </location>
</feature>
<dbReference type="Pfam" id="PF00005">
    <property type="entry name" value="ABC_tran"/>
    <property type="match status" value="1"/>
</dbReference>
<name>A0ABT1NIV2_9FIRM</name>
<evidence type="ECO:0000313" key="5">
    <source>
        <dbReference type="EMBL" id="MCQ1531197.1"/>
    </source>
</evidence>
<proteinExistence type="predicted"/>